<sequence length="42" mass="4988">MHERHWKKPETVLGYIRNIEAKKSVMIELVEGRAPAETRRRA</sequence>
<keyword evidence="2" id="KW-1185">Reference proteome</keyword>
<reference evidence="1" key="1">
    <citation type="submission" date="2013-11" db="EMBL/GenBank/DDBJ databases">
        <title>Draft genome sequence and annotation of the entomopathogenic bacteria, Xenorhabdus cabanillasi strain JM26 and Xenorhabdus szentirmai strain DSM 16338.</title>
        <authorList>
            <person name="Gualtieri M."/>
            <person name="Ogier J.C."/>
            <person name="Pages S."/>
            <person name="Givaudan A."/>
            <person name="Gaudriault S."/>
        </authorList>
    </citation>
    <scope>NUCLEOTIDE SEQUENCE [LARGE SCALE GENOMIC DNA]</scope>
    <source>
        <strain evidence="1">DSM 16338</strain>
    </source>
</reference>
<proteinExistence type="predicted"/>
<accession>W1IRL3</accession>
<dbReference type="RefSeq" id="WP_280113391.1">
    <property type="nucleotide sequence ID" value="NZ_CAWLWS010000002.1"/>
</dbReference>
<protein>
    <submittedName>
        <fullName evidence="1">Uncharacterized protein</fullName>
    </submittedName>
</protein>
<dbReference type="AlphaFoldDB" id="W1IRL3"/>
<name>W1IRL3_9GAMM</name>
<evidence type="ECO:0000313" key="2">
    <source>
        <dbReference type="Proteomes" id="UP000019202"/>
    </source>
</evidence>
<gene>
    <name evidence="1" type="ORF">XSR1_100117</name>
</gene>
<evidence type="ECO:0000313" key="1">
    <source>
        <dbReference type="EMBL" id="CDL81074.1"/>
    </source>
</evidence>
<dbReference type="Proteomes" id="UP000019202">
    <property type="component" value="Unassembled WGS sequence"/>
</dbReference>
<organism evidence="1 2">
    <name type="scientific">Xenorhabdus szentirmaii DSM 16338</name>
    <dbReference type="NCBI Taxonomy" id="1427518"/>
    <lineage>
        <taxon>Bacteria</taxon>
        <taxon>Pseudomonadati</taxon>
        <taxon>Pseudomonadota</taxon>
        <taxon>Gammaproteobacteria</taxon>
        <taxon>Enterobacterales</taxon>
        <taxon>Morganellaceae</taxon>
        <taxon>Xenorhabdus</taxon>
    </lineage>
</organism>
<comment type="caution">
    <text evidence="1">The sequence shown here is derived from an EMBL/GenBank/DDBJ whole genome shotgun (WGS) entry which is preliminary data.</text>
</comment>
<dbReference type="EMBL" id="CBXF010000002">
    <property type="protein sequence ID" value="CDL81074.1"/>
    <property type="molecule type" value="Genomic_DNA"/>
</dbReference>